<name>A0A645G0M9_9ZZZZ</name>
<accession>A0A645G0M9</accession>
<dbReference type="EMBL" id="VSSQ01064910">
    <property type="protein sequence ID" value="MPN17723.1"/>
    <property type="molecule type" value="Genomic_DNA"/>
</dbReference>
<evidence type="ECO:0000313" key="1">
    <source>
        <dbReference type="EMBL" id="MPN17723.1"/>
    </source>
</evidence>
<sequence length="81" mass="8884">MGSDGNAVQATEVLAFAMVGALLDIAPDRLVGGAAVAVLRHKMFLLEIVLIFERVVNYALSAIYFAPRRKNYSCIFIHCIQ</sequence>
<gene>
    <name evidence="1" type="ORF">SDC9_165078</name>
</gene>
<proteinExistence type="predicted"/>
<organism evidence="1">
    <name type="scientific">bioreactor metagenome</name>
    <dbReference type="NCBI Taxonomy" id="1076179"/>
    <lineage>
        <taxon>unclassified sequences</taxon>
        <taxon>metagenomes</taxon>
        <taxon>ecological metagenomes</taxon>
    </lineage>
</organism>
<reference evidence="1" key="1">
    <citation type="submission" date="2019-08" db="EMBL/GenBank/DDBJ databases">
        <authorList>
            <person name="Kucharzyk K."/>
            <person name="Murdoch R.W."/>
            <person name="Higgins S."/>
            <person name="Loffler F."/>
        </authorList>
    </citation>
    <scope>NUCLEOTIDE SEQUENCE</scope>
</reference>
<dbReference type="AlphaFoldDB" id="A0A645G0M9"/>
<comment type="caution">
    <text evidence="1">The sequence shown here is derived from an EMBL/GenBank/DDBJ whole genome shotgun (WGS) entry which is preliminary data.</text>
</comment>
<protein>
    <submittedName>
        <fullName evidence="1">Uncharacterized protein</fullName>
    </submittedName>
</protein>